<sequence>MNRRPWLLVAALSIAPSQASAQLVQVPSLPGPVGGVVRDLGASLPRDSLVQQIDGIARGLARERLQRLEAIARLHPDAIELDRDGNPVRAREIVVEDPDGALLTRASAAGFALLEHVTIEGLEIGYARFRVPAGASVRAALKRMRAIAGGRDVSADPLHFASGHVGAGAAGSVAPQPAAPGPLAIGIIDGGVDPRAVPGPLVQQAFAAGGPNPNAHATAIASLIQGAPSIRGAAPQARLVVADVYGRDPAGGSATAVARAIGWMVRQRVPVVAVSLVGPANPLLARVVAAARARGTVIVAAVGNDGPAAPPAYPASYPEALAVTGVDGRNRALIEAGRARHLDYAAPGADMLAAGLAGRPMAVRGTSFAVPFAAARLARFYTAPDSAALAGGLRMLDREAQDLGRRGADPAYGRGLVCSDCRTPNK</sequence>
<dbReference type="CDD" id="cd05561">
    <property type="entry name" value="Peptidases_S8_4"/>
    <property type="match status" value="1"/>
</dbReference>
<feature type="chain" id="PRO_5045253469" evidence="6">
    <location>
        <begin position="22"/>
        <end position="426"/>
    </location>
</feature>
<feature type="active site" description="Charge relay system" evidence="5">
    <location>
        <position position="216"/>
    </location>
</feature>
<evidence type="ECO:0000256" key="1">
    <source>
        <dbReference type="ARBA" id="ARBA00011073"/>
    </source>
</evidence>
<gene>
    <name evidence="8" type="ORF">MZO42_13060</name>
</gene>
<reference evidence="8" key="1">
    <citation type="submission" date="2022-04" db="EMBL/GenBank/DDBJ databases">
        <title>Tomato heritable bacteria conferring resistance against bacterial wilt.</title>
        <authorList>
            <person name="Yin J."/>
        </authorList>
    </citation>
    <scope>NUCLEOTIDE SEQUENCE</scope>
    <source>
        <strain evidence="8">Cra20</strain>
    </source>
</reference>
<feature type="signal peptide" evidence="6">
    <location>
        <begin position="1"/>
        <end position="21"/>
    </location>
</feature>
<evidence type="ECO:0000256" key="5">
    <source>
        <dbReference type="PROSITE-ProRule" id="PRU01240"/>
    </source>
</evidence>
<dbReference type="Gene3D" id="3.40.50.200">
    <property type="entry name" value="Peptidase S8/S53 domain"/>
    <property type="match status" value="1"/>
</dbReference>
<evidence type="ECO:0000256" key="6">
    <source>
        <dbReference type="SAM" id="SignalP"/>
    </source>
</evidence>
<feature type="domain" description="Peptidase S8/S53" evidence="7">
    <location>
        <begin position="213"/>
        <end position="413"/>
    </location>
</feature>
<dbReference type="InterPro" id="IPR050131">
    <property type="entry name" value="Peptidase_S8_subtilisin-like"/>
</dbReference>
<protein>
    <submittedName>
        <fullName evidence="8">S8 family serine peptidase</fullName>
    </submittedName>
</protein>
<keyword evidence="2 5" id="KW-0645">Protease</keyword>
<dbReference type="PANTHER" id="PTHR43806:SF11">
    <property type="entry name" value="CEREVISIN-RELATED"/>
    <property type="match status" value="1"/>
</dbReference>
<name>A0ABU3N517_9SPHN</name>
<evidence type="ECO:0000256" key="2">
    <source>
        <dbReference type="ARBA" id="ARBA00022670"/>
    </source>
</evidence>
<dbReference type="PANTHER" id="PTHR43806">
    <property type="entry name" value="PEPTIDASE S8"/>
    <property type="match status" value="1"/>
</dbReference>
<comment type="caution">
    <text evidence="8">The sequence shown here is derived from an EMBL/GenBank/DDBJ whole genome shotgun (WGS) entry which is preliminary data.</text>
</comment>
<keyword evidence="6" id="KW-0732">Signal</keyword>
<organism evidence="8">
    <name type="scientific">Sphingomonas psychrotolerans</name>
    <dbReference type="NCBI Taxonomy" id="1327635"/>
    <lineage>
        <taxon>Bacteria</taxon>
        <taxon>Pseudomonadati</taxon>
        <taxon>Pseudomonadota</taxon>
        <taxon>Alphaproteobacteria</taxon>
        <taxon>Sphingomonadales</taxon>
        <taxon>Sphingomonadaceae</taxon>
        <taxon>Sphingomonas</taxon>
    </lineage>
</organism>
<dbReference type="EMBL" id="JALMLT010000003">
    <property type="protein sequence ID" value="MDT8759628.1"/>
    <property type="molecule type" value="Genomic_DNA"/>
</dbReference>
<dbReference type="InterPro" id="IPR036852">
    <property type="entry name" value="Peptidase_S8/S53_dom_sf"/>
</dbReference>
<keyword evidence="3 5" id="KW-0378">Hydrolase</keyword>
<dbReference type="InterPro" id="IPR000209">
    <property type="entry name" value="Peptidase_S8/S53_dom"/>
</dbReference>
<evidence type="ECO:0000259" key="7">
    <source>
        <dbReference type="Pfam" id="PF00082"/>
    </source>
</evidence>
<evidence type="ECO:0000256" key="4">
    <source>
        <dbReference type="ARBA" id="ARBA00022825"/>
    </source>
</evidence>
<feature type="active site" description="Charge relay system" evidence="5">
    <location>
        <position position="189"/>
    </location>
</feature>
<evidence type="ECO:0000256" key="3">
    <source>
        <dbReference type="ARBA" id="ARBA00022801"/>
    </source>
</evidence>
<dbReference type="PROSITE" id="PS51892">
    <property type="entry name" value="SUBTILASE"/>
    <property type="match status" value="1"/>
</dbReference>
<dbReference type="SUPFAM" id="SSF52743">
    <property type="entry name" value="Subtilisin-like"/>
    <property type="match status" value="1"/>
</dbReference>
<keyword evidence="4 5" id="KW-0720">Serine protease</keyword>
<accession>A0ABU3N517</accession>
<feature type="active site" description="Charge relay system" evidence="5">
    <location>
        <position position="367"/>
    </location>
</feature>
<dbReference type="Pfam" id="PF00082">
    <property type="entry name" value="Peptidase_S8"/>
    <property type="match status" value="1"/>
</dbReference>
<proteinExistence type="inferred from homology"/>
<evidence type="ECO:0000313" key="8">
    <source>
        <dbReference type="EMBL" id="MDT8759628.1"/>
    </source>
</evidence>
<comment type="similarity">
    <text evidence="1 5">Belongs to the peptidase S8 family.</text>
</comment>